<dbReference type="GO" id="GO:0004386">
    <property type="term" value="F:helicase activity"/>
    <property type="evidence" value="ECO:0007669"/>
    <property type="project" value="UniProtKB-KW"/>
</dbReference>
<dbReference type="SMART" id="SM00487">
    <property type="entry name" value="DEXDc"/>
    <property type="match status" value="1"/>
</dbReference>
<reference evidence="7 8" key="1">
    <citation type="submission" date="2016-08" db="EMBL/GenBank/DDBJ databases">
        <authorList>
            <person name="Seilhamer J.J."/>
        </authorList>
    </citation>
    <scope>NUCLEOTIDE SEQUENCE [LARGE SCALE GENOMIC DNA]</scope>
    <source>
        <strain evidence="7">Buetzberg</strain>
    </source>
</reference>
<dbReference type="KEGG" id="mcub:MCBB_0516"/>
<dbReference type="PROSITE" id="PS51192">
    <property type="entry name" value="HELICASE_ATP_BIND_1"/>
    <property type="match status" value="1"/>
</dbReference>
<protein>
    <submittedName>
        <fullName evidence="7">Putative ATP-dependent helicase MJ1401</fullName>
        <ecNumber evidence="7">3.6.4.-</ecNumber>
    </submittedName>
</protein>
<dbReference type="InterPro" id="IPR001650">
    <property type="entry name" value="Helicase_C-like"/>
</dbReference>
<keyword evidence="8" id="KW-1185">Reference proteome</keyword>
<dbReference type="GO" id="GO:0005524">
    <property type="term" value="F:ATP binding"/>
    <property type="evidence" value="ECO:0007669"/>
    <property type="project" value="UniProtKB-KW"/>
</dbReference>
<dbReference type="InterPro" id="IPR043852">
    <property type="entry name" value="DUF5814"/>
</dbReference>
<dbReference type="GO" id="GO:0003676">
    <property type="term" value="F:nucleic acid binding"/>
    <property type="evidence" value="ECO:0007669"/>
    <property type="project" value="InterPro"/>
</dbReference>
<dbReference type="Pfam" id="PF00271">
    <property type="entry name" value="Helicase_C"/>
    <property type="match status" value="1"/>
</dbReference>
<dbReference type="InterPro" id="IPR027417">
    <property type="entry name" value="P-loop_NTPase"/>
</dbReference>
<evidence type="ECO:0000259" key="5">
    <source>
        <dbReference type="PROSITE" id="PS51192"/>
    </source>
</evidence>
<dbReference type="InterPro" id="IPR050474">
    <property type="entry name" value="Hel308_SKI2-like"/>
</dbReference>
<dbReference type="InterPro" id="IPR014001">
    <property type="entry name" value="Helicase_ATP-bd"/>
</dbReference>
<dbReference type="GO" id="GO:0140097">
    <property type="term" value="F:catalytic activity, acting on DNA"/>
    <property type="evidence" value="ECO:0007669"/>
    <property type="project" value="UniProtKB-ARBA"/>
</dbReference>
<feature type="domain" description="Helicase ATP-binding" evidence="5">
    <location>
        <begin position="229"/>
        <end position="405"/>
    </location>
</feature>
<feature type="domain" description="Helicase C-terminal" evidence="6">
    <location>
        <begin position="410"/>
        <end position="584"/>
    </location>
</feature>
<keyword evidence="4" id="KW-0067">ATP-binding</keyword>
<evidence type="ECO:0000256" key="3">
    <source>
        <dbReference type="ARBA" id="ARBA00022806"/>
    </source>
</evidence>
<evidence type="ECO:0000259" key="6">
    <source>
        <dbReference type="PROSITE" id="PS51194"/>
    </source>
</evidence>
<evidence type="ECO:0000313" key="8">
    <source>
        <dbReference type="Proteomes" id="UP000094707"/>
    </source>
</evidence>
<evidence type="ECO:0000313" key="7">
    <source>
        <dbReference type="EMBL" id="SCG85092.1"/>
    </source>
</evidence>
<dbReference type="PANTHER" id="PTHR47961">
    <property type="entry name" value="DNA POLYMERASE THETA, PUTATIVE (AFU_ORTHOLOGUE AFUA_1G05260)-RELATED"/>
    <property type="match status" value="1"/>
</dbReference>
<keyword evidence="1" id="KW-0547">Nucleotide-binding</keyword>
<name>A0A1D3L0B4_9EURY</name>
<dbReference type="Gene3D" id="3.40.50.300">
    <property type="entry name" value="P-loop containing nucleotide triphosphate hydrolases"/>
    <property type="match status" value="2"/>
</dbReference>
<dbReference type="PROSITE" id="PS51194">
    <property type="entry name" value="HELICASE_CTER"/>
    <property type="match status" value="1"/>
</dbReference>
<dbReference type="Pfam" id="PF00270">
    <property type="entry name" value="DEAD"/>
    <property type="match status" value="1"/>
</dbReference>
<dbReference type="InterPro" id="IPR011545">
    <property type="entry name" value="DEAD/DEAH_box_helicase_dom"/>
</dbReference>
<sequence>MIILRKNKKILEMFPIGSAKGAVNNRRQPIFYGYLKLGRNGDQVRPQKFIVKKDPETENLFPPSEAIKILRKQNVYVIGKDEETEEMLESLNIPFKRTRMCRHCTFEGYVTLLRKESSYLYHKEYICRLCAEAEIKRELKARGFDMSTFRNFQRMLQKTGDLNKVLSVLNPNFNPVKNPDLTLYDRIKRGSDKDIPKMSMDELKLPSEFKRVLKSHGKHLLPVQTLAVQNGLLEGDNLLIVSATASGKTLIGELAGIPRTLNGKKFMFLTPLVALANQKYRDFKKKYKKMGLDVSIRVGMSRIKAKGELSIVDDDVEASDIVVGTYEGLDFLLRAGKAHTLGDLGTVVVDEIHMLDDEERGPRLNGLIKRLKALFPDLQIIGLSATVQNPAEIASEFGMKMVEYKNRPVPLERHLVFAKSEYDKEDIMARLSRNEYKNISKKGFKGQTIIFTNSRRKTHSISDYLSKRGVNAEAYHAGLSYSKKSRIEKDFLKQKISAVVTTAALAAGVDFPASQVIFETLTMGNKWLSPNEFSQMLGRAGRPSYHDVGKVYLIPEVGRSYDDQSEDMMAVSLLESDVERIDVTYSEDDVVEQFLADVCAGRVDDLESMEAAYMEEELPLSFEETYNTLIHHKFIREVKNKDGEEKLLPTRYGRAVSTSFLNHEDADYIRKRIHAKKVKPLDIAVFLEPFESAYLSNRISQRLSKVLKINMSTRLFADSTLDILSSGDAISKLEPNIQETLINLQIEFLSCKCKDRPFCDCFQMELSRRILKQRMMKKDPAAISKKLMRNYGIQAYAGDIFSWLDAVIRMLEAIRRIAGAFGKKEVVRECSRLIKKIEGG</sequence>
<dbReference type="EC" id="3.6.4.-" evidence="7"/>
<dbReference type="Proteomes" id="UP000094707">
    <property type="component" value="Chromosome I"/>
</dbReference>
<dbReference type="STRING" id="118062.MCBB_0516"/>
<organism evidence="7 8">
    <name type="scientific">Methanobacterium congolense</name>
    <dbReference type="NCBI Taxonomy" id="118062"/>
    <lineage>
        <taxon>Archaea</taxon>
        <taxon>Methanobacteriati</taxon>
        <taxon>Methanobacteriota</taxon>
        <taxon>Methanomada group</taxon>
        <taxon>Methanobacteria</taxon>
        <taxon>Methanobacteriales</taxon>
        <taxon>Methanobacteriaceae</taxon>
        <taxon>Methanobacterium</taxon>
    </lineage>
</organism>
<dbReference type="Pfam" id="PF19131">
    <property type="entry name" value="DUF5814"/>
    <property type="match status" value="1"/>
</dbReference>
<evidence type="ECO:0000256" key="2">
    <source>
        <dbReference type="ARBA" id="ARBA00022801"/>
    </source>
</evidence>
<dbReference type="EMBL" id="LT607756">
    <property type="protein sequence ID" value="SCG85092.1"/>
    <property type="molecule type" value="Genomic_DNA"/>
</dbReference>
<proteinExistence type="predicted"/>
<dbReference type="PATRIC" id="fig|129848.4.peg.519"/>
<dbReference type="RefSeq" id="WP_071906292.1">
    <property type="nucleotide sequence ID" value="NZ_LT607756.1"/>
</dbReference>
<dbReference type="GeneID" id="30411374"/>
<dbReference type="GO" id="GO:0016787">
    <property type="term" value="F:hydrolase activity"/>
    <property type="evidence" value="ECO:0007669"/>
    <property type="project" value="UniProtKB-KW"/>
</dbReference>
<evidence type="ECO:0000256" key="1">
    <source>
        <dbReference type="ARBA" id="ARBA00022741"/>
    </source>
</evidence>
<keyword evidence="2 7" id="KW-0378">Hydrolase</keyword>
<dbReference type="PANTHER" id="PTHR47961:SF1">
    <property type="entry name" value="ATP-DEPENDENT HELICASE MJ1401-RELATED"/>
    <property type="match status" value="1"/>
</dbReference>
<evidence type="ECO:0000256" key="4">
    <source>
        <dbReference type="ARBA" id="ARBA00022840"/>
    </source>
</evidence>
<gene>
    <name evidence="7" type="ORF">MCBB_0516</name>
</gene>
<accession>A0A1D3L0B4</accession>
<keyword evidence="3 7" id="KW-0347">Helicase</keyword>
<dbReference type="SMART" id="SM00490">
    <property type="entry name" value="HELICc"/>
    <property type="match status" value="1"/>
</dbReference>
<dbReference type="OrthoDB" id="39583at2157"/>
<dbReference type="SUPFAM" id="SSF52540">
    <property type="entry name" value="P-loop containing nucleoside triphosphate hydrolases"/>
    <property type="match status" value="1"/>
</dbReference>
<dbReference type="AlphaFoldDB" id="A0A1D3L0B4"/>